<dbReference type="PROSITE" id="PS50088">
    <property type="entry name" value="ANK_REPEAT"/>
    <property type="match status" value="2"/>
</dbReference>
<proteinExistence type="predicted"/>
<evidence type="ECO:0000256" key="3">
    <source>
        <dbReference type="PROSITE-ProRule" id="PRU00023"/>
    </source>
</evidence>
<dbReference type="PROSITE" id="PS50297">
    <property type="entry name" value="ANK_REP_REGION"/>
    <property type="match status" value="2"/>
</dbReference>
<organism evidence="5 7">
    <name type="scientific">Endobacter medicaginis</name>
    <dbReference type="NCBI Taxonomy" id="1181271"/>
    <lineage>
        <taxon>Bacteria</taxon>
        <taxon>Pseudomonadati</taxon>
        <taxon>Pseudomonadota</taxon>
        <taxon>Alphaproteobacteria</taxon>
        <taxon>Acetobacterales</taxon>
        <taxon>Acetobacteraceae</taxon>
        <taxon>Endobacter</taxon>
    </lineage>
</organism>
<evidence type="ECO:0000313" key="5">
    <source>
        <dbReference type="EMBL" id="NVN30695.1"/>
    </source>
</evidence>
<dbReference type="InterPro" id="IPR002110">
    <property type="entry name" value="Ankyrin_rpt"/>
</dbReference>
<dbReference type="SUPFAM" id="SSF48403">
    <property type="entry name" value="Ankyrin repeat"/>
    <property type="match status" value="1"/>
</dbReference>
<feature type="repeat" description="ANK" evidence="3">
    <location>
        <begin position="115"/>
        <end position="147"/>
    </location>
</feature>
<dbReference type="SMART" id="SM00248">
    <property type="entry name" value="ANK"/>
    <property type="match status" value="4"/>
</dbReference>
<dbReference type="AlphaFoldDB" id="A0A850NTK2"/>
<protein>
    <submittedName>
        <fullName evidence="5">Ankyrin repeat domain-containing protein</fullName>
    </submittedName>
</protein>
<evidence type="ECO:0000313" key="4">
    <source>
        <dbReference type="EMBL" id="MBB3172318.1"/>
    </source>
</evidence>
<dbReference type="Pfam" id="PF00023">
    <property type="entry name" value="Ank"/>
    <property type="match status" value="1"/>
</dbReference>
<keyword evidence="1" id="KW-0677">Repeat</keyword>
<dbReference type="EMBL" id="JACHXV010000001">
    <property type="protein sequence ID" value="MBB3172318.1"/>
    <property type="molecule type" value="Genomic_DNA"/>
</dbReference>
<evidence type="ECO:0000313" key="7">
    <source>
        <dbReference type="Proteomes" id="UP000565205"/>
    </source>
</evidence>
<feature type="repeat" description="ANK" evidence="3">
    <location>
        <begin position="82"/>
        <end position="114"/>
    </location>
</feature>
<dbReference type="InterPro" id="IPR036770">
    <property type="entry name" value="Ankyrin_rpt-contain_sf"/>
</dbReference>
<dbReference type="PANTHER" id="PTHR24173">
    <property type="entry name" value="ANKYRIN REPEAT CONTAINING"/>
    <property type="match status" value="1"/>
</dbReference>
<dbReference type="RefSeq" id="WP_176624441.1">
    <property type="nucleotide sequence ID" value="NZ_JABXXQ010000200.1"/>
</dbReference>
<accession>A0A850NTK2</accession>
<gene>
    <name evidence="4" type="ORF">FHR90_000124</name>
    <name evidence="5" type="ORF">HUK83_10180</name>
</gene>
<dbReference type="Proteomes" id="UP000557688">
    <property type="component" value="Unassembled WGS sequence"/>
</dbReference>
<evidence type="ECO:0000256" key="2">
    <source>
        <dbReference type="ARBA" id="ARBA00023043"/>
    </source>
</evidence>
<dbReference type="EMBL" id="JABXXQ010000200">
    <property type="protein sequence ID" value="NVN30695.1"/>
    <property type="molecule type" value="Genomic_DNA"/>
</dbReference>
<evidence type="ECO:0000256" key="1">
    <source>
        <dbReference type="ARBA" id="ARBA00022737"/>
    </source>
</evidence>
<dbReference type="Pfam" id="PF12796">
    <property type="entry name" value="Ank_2"/>
    <property type="match status" value="1"/>
</dbReference>
<reference evidence="4 6" key="2">
    <citation type="submission" date="2020-08" db="EMBL/GenBank/DDBJ databases">
        <title>Genomic Encyclopedia of Type Strains, Phase III (KMG-III): the genomes of soil and plant-associated and newly described type strains.</title>
        <authorList>
            <person name="Whitman W."/>
        </authorList>
    </citation>
    <scope>NUCLEOTIDE SEQUENCE [LARGE SCALE GENOMIC DNA]</scope>
    <source>
        <strain evidence="4 6">CECT 8088</strain>
    </source>
</reference>
<dbReference type="Proteomes" id="UP000565205">
    <property type="component" value="Unassembled WGS sequence"/>
</dbReference>
<reference evidence="5 7" key="1">
    <citation type="submission" date="2020-06" db="EMBL/GenBank/DDBJ databases">
        <title>Description of novel acetic acid bacteria.</title>
        <authorList>
            <person name="Sombolestani A."/>
        </authorList>
    </citation>
    <scope>NUCLEOTIDE SEQUENCE [LARGE SCALE GENOMIC DNA]</scope>
    <source>
        <strain evidence="5 7">LMG 26838</strain>
    </source>
</reference>
<keyword evidence="2 3" id="KW-0040">ANK repeat</keyword>
<comment type="caution">
    <text evidence="5">The sequence shown here is derived from an EMBL/GenBank/DDBJ whole genome shotgun (WGS) entry which is preliminary data.</text>
</comment>
<sequence length="169" mass="17911">MTDPVPATSLPPMERMVEMMFDAARQGREDVIDALLRAGVDIEVLDSRGFSPLIIASYNDQPGATRLLLDRGACPDGPAEFAGNTALMGVAFKGYLPIAELLIARGADVNHRNGAGQTALMTAAMFGRDDIIELFLAHGGDPSIADHAGNTAKSLAAMQNNVELVERFG</sequence>
<dbReference type="PANTHER" id="PTHR24173:SF74">
    <property type="entry name" value="ANKYRIN REPEAT DOMAIN-CONTAINING PROTEIN 16"/>
    <property type="match status" value="1"/>
</dbReference>
<name>A0A850NTK2_9PROT</name>
<keyword evidence="6" id="KW-1185">Reference proteome</keyword>
<evidence type="ECO:0000313" key="6">
    <source>
        <dbReference type="Proteomes" id="UP000557688"/>
    </source>
</evidence>
<dbReference type="Gene3D" id="1.25.40.20">
    <property type="entry name" value="Ankyrin repeat-containing domain"/>
    <property type="match status" value="1"/>
</dbReference>